<accession>A0ABV9FLU2</accession>
<name>A0ABV9FLU2_9NOCA</name>
<protein>
    <submittedName>
        <fullName evidence="1">Alpha/beta fold hydrolase</fullName>
    </submittedName>
</protein>
<keyword evidence="2" id="KW-1185">Reference proteome</keyword>
<gene>
    <name evidence="1" type="ORF">ACFO6S_04865</name>
</gene>
<comment type="caution">
    <text evidence="1">The sequence shown here is derived from an EMBL/GenBank/DDBJ whole genome shotgun (WGS) entry which is preliminary data.</text>
</comment>
<dbReference type="EMBL" id="JBHSFO010000002">
    <property type="protein sequence ID" value="MFC4603015.1"/>
    <property type="molecule type" value="Genomic_DNA"/>
</dbReference>
<dbReference type="SUPFAM" id="SSF53474">
    <property type="entry name" value="alpha/beta-Hydrolases"/>
    <property type="match status" value="1"/>
</dbReference>
<dbReference type="GO" id="GO:0016787">
    <property type="term" value="F:hydrolase activity"/>
    <property type="evidence" value="ECO:0007669"/>
    <property type="project" value="UniProtKB-KW"/>
</dbReference>
<reference evidence="2" key="1">
    <citation type="journal article" date="2019" name="Int. J. Syst. Evol. Microbiol.">
        <title>The Global Catalogue of Microorganisms (GCM) 10K type strain sequencing project: providing services to taxonomists for standard genome sequencing and annotation.</title>
        <authorList>
            <consortium name="The Broad Institute Genomics Platform"/>
            <consortium name="The Broad Institute Genome Sequencing Center for Infectious Disease"/>
            <person name="Wu L."/>
            <person name="Ma J."/>
        </authorList>
    </citation>
    <scope>NUCLEOTIDE SEQUENCE [LARGE SCALE GENOMIC DNA]</scope>
    <source>
        <strain evidence="2">CCUG 54520</strain>
    </source>
</reference>
<evidence type="ECO:0000313" key="1">
    <source>
        <dbReference type="EMBL" id="MFC4603015.1"/>
    </source>
</evidence>
<organism evidence="1 2">
    <name type="scientific">Rhodococcus kronopolitis</name>
    <dbReference type="NCBI Taxonomy" id="1460226"/>
    <lineage>
        <taxon>Bacteria</taxon>
        <taxon>Bacillati</taxon>
        <taxon>Actinomycetota</taxon>
        <taxon>Actinomycetes</taxon>
        <taxon>Mycobacteriales</taxon>
        <taxon>Nocardiaceae</taxon>
        <taxon>Rhodococcus</taxon>
    </lineage>
</organism>
<proteinExistence type="predicted"/>
<dbReference type="Proteomes" id="UP001595914">
    <property type="component" value="Unassembled WGS sequence"/>
</dbReference>
<dbReference type="RefSeq" id="WP_378414659.1">
    <property type="nucleotide sequence ID" value="NZ_JBHSFO010000002.1"/>
</dbReference>
<dbReference type="InterPro" id="IPR029058">
    <property type="entry name" value="AB_hydrolase_fold"/>
</dbReference>
<sequence>MELTEVSVGEVVYSVRMDGPESAHVVVLLPGAGEDGSVFDAVCERLHGSDLRTVVPDTIDGLDVAGLIAVLDGLGLKYVNLVGDREGATLAWEAAARTFGRFKSLVVADGPHPAVAGADCPAVEIPATMVVGGSAARPAADASGRRCYSDFRVVELDGVDSVPRAAAAAFAAEISMRTSMW</sequence>
<evidence type="ECO:0000313" key="2">
    <source>
        <dbReference type="Proteomes" id="UP001595914"/>
    </source>
</evidence>
<keyword evidence="1" id="KW-0378">Hydrolase</keyword>
<dbReference type="Gene3D" id="3.40.50.1820">
    <property type="entry name" value="alpha/beta hydrolase"/>
    <property type="match status" value="1"/>
</dbReference>